<accession>A0A9P9JEU1</accession>
<evidence type="ECO:0000256" key="2">
    <source>
        <dbReference type="SAM" id="MobiDB-lite"/>
    </source>
</evidence>
<feature type="compositionally biased region" description="Pro residues" evidence="2">
    <location>
        <begin position="1"/>
        <end position="12"/>
    </location>
</feature>
<dbReference type="Proteomes" id="UP000738349">
    <property type="component" value="Unassembled WGS sequence"/>
</dbReference>
<feature type="region of interest" description="Disordered" evidence="2">
    <location>
        <begin position="1"/>
        <end position="40"/>
    </location>
</feature>
<dbReference type="EMBL" id="JAGMUV010000003">
    <property type="protein sequence ID" value="KAH7165352.1"/>
    <property type="molecule type" value="Genomic_DNA"/>
</dbReference>
<keyword evidence="4" id="KW-1185">Reference proteome</keyword>
<comment type="caution">
    <text evidence="3">The sequence shown here is derived from an EMBL/GenBank/DDBJ whole genome shotgun (WGS) entry which is preliminary data.</text>
</comment>
<proteinExistence type="predicted"/>
<evidence type="ECO:0000313" key="3">
    <source>
        <dbReference type="EMBL" id="KAH7165352.1"/>
    </source>
</evidence>
<sequence>MSNASDPPPPSGPSTIARASADGSEGKLEPGNGSVPIQRHPHRGAIDAANSPVYAISDRVDIAVPESHVPKNLREKLETDMKRLQDHVNRLESRALTLTTTLSQVRTLATSTSERVAFLLQQLMELQTRVDKENAQFKGNLSDAQSSITQIIGRDAWMRGRLEVINQRVSVIEQGNMQRDYNLRALSQHQGPQPQGPQLQAPQLTAQQAAHLAAQQAAQLQAVQLQAAQLQRPQGH</sequence>
<evidence type="ECO:0000313" key="4">
    <source>
        <dbReference type="Proteomes" id="UP000738349"/>
    </source>
</evidence>
<organism evidence="3 4">
    <name type="scientific">Dactylonectria macrodidyma</name>
    <dbReference type="NCBI Taxonomy" id="307937"/>
    <lineage>
        <taxon>Eukaryota</taxon>
        <taxon>Fungi</taxon>
        <taxon>Dikarya</taxon>
        <taxon>Ascomycota</taxon>
        <taxon>Pezizomycotina</taxon>
        <taxon>Sordariomycetes</taxon>
        <taxon>Hypocreomycetidae</taxon>
        <taxon>Hypocreales</taxon>
        <taxon>Nectriaceae</taxon>
        <taxon>Dactylonectria</taxon>
    </lineage>
</organism>
<name>A0A9P9JEU1_9HYPO</name>
<protein>
    <submittedName>
        <fullName evidence="3">Uncharacterized protein</fullName>
    </submittedName>
</protein>
<evidence type="ECO:0000256" key="1">
    <source>
        <dbReference type="SAM" id="Coils"/>
    </source>
</evidence>
<gene>
    <name evidence="3" type="ORF">EDB81DRAFT_754129</name>
</gene>
<feature type="coiled-coil region" evidence="1">
    <location>
        <begin position="74"/>
        <end position="136"/>
    </location>
</feature>
<reference evidence="3" key="1">
    <citation type="journal article" date="2021" name="Nat. Commun.">
        <title>Genetic determinants of endophytism in the Arabidopsis root mycobiome.</title>
        <authorList>
            <person name="Mesny F."/>
            <person name="Miyauchi S."/>
            <person name="Thiergart T."/>
            <person name="Pickel B."/>
            <person name="Atanasova L."/>
            <person name="Karlsson M."/>
            <person name="Huettel B."/>
            <person name="Barry K.W."/>
            <person name="Haridas S."/>
            <person name="Chen C."/>
            <person name="Bauer D."/>
            <person name="Andreopoulos W."/>
            <person name="Pangilinan J."/>
            <person name="LaButti K."/>
            <person name="Riley R."/>
            <person name="Lipzen A."/>
            <person name="Clum A."/>
            <person name="Drula E."/>
            <person name="Henrissat B."/>
            <person name="Kohler A."/>
            <person name="Grigoriev I.V."/>
            <person name="Martin F.M."/>
            <person name="Hacquard S."/>
        </authorList>
    </citation>
    <scope>NUCLEOTIDE SEQUENCE</scope>
    <source>
        <strain evidence="3">MPI-CAGE-AT-0147</strain>
    </source>
</reference>
<keyword evidence="1" id="KW-0175">Coiled coil</keyword>
<dbReference type="AlphaFoldDB" id="A0A9P9JEU1"/>